<gene>
    <name evidence="8" type="ORF">S40285_00919</name>
</gene>
<organism evidence="8 9">
    <name type="scientific">Stachybotrys chlorohalonatus (strain IBT 40285)</name>
    <dbReference type="NCBI Taxonomy" id="1283841"/>
    <lineage>
        <taxon>Eukaryota</taxon>
        <taxon>Fungi</taxon>
        <taxon>Dikarya</taxon>
        <taxon>Ascomycota</taxon>
        <taxon>Pezizomycotina</taxon>
        <taxon>Sordariomycetes</taxon>
        <taxon>Hypocreomycetidae</taxon>
        <taxon>Hypocreales</taxon>
        <taxon>Stachybotryaceae</taxon>
        <taxon>Stachybotrys</taxon>
    </lineage>
</organism>
<dbReference type="STRING" id="1283841.A0A084QUV6"/>
<comment type="subcellular location">
    <subcellularLocation>
        <location evidence="1">Nucleus</location>
    </subcellularLocation>
</comment>
<feature type="region of interest" description="Disordered" evidence="7">
    <location>
        <begin position="55"/>
        <end position="81"/>
    </location>
</feature>
<evidence type="ECO:0000313" key="9">
    <source>
        <dbReference type="Proteomes" id="UP000028524"/>
    </source>
</evidence>
<evidence type="ECO:0000313" key="8">
    <source>
        <dbReference type="EMBL" id="KFA67741.1"/>
    </source>
</evidence>
<accession>A0A084QUV6</accession>
<proteinExistence type="predicted"/>
<dbReference type="PANTHER" id="PTHR46239">
    <property type="entry name" value="DNA REPAIR PROTEIN RAD51 HOMOLOG 3 RAD51C"/>
    <property type="match status" value="1"/>
</dbReference>
<dbReference type="AlphaFoldDB" id="A0A084QUV6"/>
<dbReference type="GO" id="GO:0008821">
    <property type="term" value="F:crossover junction DNA endonuclease activity"/>
    <property type="evidence" value="ECO:0007669"/>
    <property type="project" value="TreeGrafter"/>
</dbReference>
<dbReference type="GO" id="GO:0005524">
    <property type="term" value="F:ATP binding"/>
    <property type="evidence" value="ECO:0007669"/>
    <property type="project" value="UniProtKB-KW"/>
</dbReference>
<feature type="region of interest" description="Disordered" evidence="7">
    <location>
        <begin position="381"/>
        <end position="406"/>
    </location>
</feature>
<evidence type="ECO:0000256" key="7">
    <source>
        <dbReference type="SAM" id="MobiDB-lite"/>
    </source>
</evidence>
<evidence type="ECO:0000256" key="5">
    <source>
        <dbReference type="ARBA" id="ARBA00023204"/>
    </source>
</evidence>
<dbReference type="GO" id="GO:0000707">
    <property type="term" value="P:meiotic DNA recombinase assembly"/>
    <property type="evidence" value="ECO:0007669"/>
    <property type="project" value="TreeGrafter"/>
</dbReference>
<dbReference type="Proteomes" id="UP000028524">
    <property type="component" value="Unassembled WGS sequence"/>
</dbReference>
<evidence type="ECO:0000256" key="6">
    <source>
        <dbReference type="ARBA" id="ARBA00023242"/>
    </source>
</evidence>
<feature type="compositionally biased region" description="Low complexity" evidence="7">
    <location>
        <begin position="55"/>
        <end position="69"/>
    </location>
</feature>
<dbReference type="InterPro" id="IPR027417">
    <property type="entry name" value="P-loop_NTPase"/>
</dbReference>
<feature type="compositionally biased region" description="Acidic residues" evidence="7">
    <location>
        <begin position="342"/>
        <end position="357"/>
    </location>
</feature>
<keyword evidence="2" id="KW-0547">Nucleotide-binding</keyword>
<evidence type="ECO:0000256" key="4">
    <source>
        <dbReference type="ARBA" id="ARBA00022840"/>
    </source>
</evidence>
<keyword evidence="6" id="KW-0539">Nucleus</keyword>
<feature type="compositionally biased region" description="Acidic residues" evidence="7">
    <location>
        <begin position="387"/>
        <end position="406"/>
    </location>
</feature>
<evidence type="ECO:0000256" key="1">
    <source>
        <dbReference type="ARBA" id="ARBA00004123"/>
    </source>
</evidence>
<dbReference type="GO" id="GO:0005657">
    <property type="term" value="C:replication fork"/>
    <property type="evidence" value="ECO:0007669"/>
    <property type="project" value="TreeGrafter"/>
</dbReference>
<sequence>MDYHSIHGYDVSSFAVSETHRLPTVSASQALNDLQSTPARSISTGLQSLDDALLGQLPSGSPGSSPSGGVKRGQVTEVWGPPGTGRTALGVQLAASAICDGCAVVWVDCFQPFHLGRLNKVIASVRSSRKFDKLDSSQDDYSRKLFHHSCLTLPHLMALVSRPTKDSFSPDVSLVVISMASALLNSTLPKTHDGKTHARGNKGLSMPAKRLQVLQFMMNSLQKLAATRNCAVVLLSQCATKMQVEKGAALVPAVNATVWEQGVSTRLVLHRDWIWQKDTLIGSLVAGIQKLDGKPAADRLGQVSAFTVEADGISEVPYDAIGIENVGHLKRKLEQTDLEIPASDEDDDDDEDYDFANEDEHGTALFSRKWQGSEDILLGRELAQSDGELEPEEEDATPQSDGEADE</sequence>
<reference evidence="8 9" key="1">
    <citation type="journal article" date="2014" name="BMC Genomics">
        <title>Comparative genome sequencing reveals chemotype-specific gene clusters in the toxigenic black mold Stachybotrys.</title>
        <authorList>
            <person name="Semeiks J."/>
            <person name="Borek D."/>
            <person name="Otwinowski Z."/>
            <person name="Grishin N.V."/>
        </authorList>
    </citation>
    <scope>NUCLEOTIDE SEQUENCE [LARGE SCALE GENOMIC DNA]</scope>
    <source>
        <strain evidence="8 9">IBT 40285</strain>
    </source>
</reference>
<dbReference type="InterPro" id="IPR052093">
    <property type="entry name" value="HR_Repair_Mediator"/>
</dbReference>
<protein>
    <submittedName>
        <fullName evidence="8">Uncharacterized protein</fullName>
    </submittedName>
</protein>
<dbReference type="PANTHER" id="PTHR46239:SF1">
    <property type="entry name" value="DNA REPAIR PROTEIN RAD51 HOMOLOG 3"/>
    <property type="match status" value="1"/>
</dbReference>
<feature type="region of interest" description="Disordered" evidence="7">
    <location>
        <begin position="337"/>
        <end position="361"/>
    </location>
</feature>
<dbReference type="GO" id="GO:0033063">
    <property type="term" value="C:Rad51B-Rad51C-Rad51D-XRCC2 complex"/>
    <property type="evidence" value="ECO:0007669"/>
    <property type="project" value="TreeGrafter"/>
</dbReference>
<name>A0A084QUV6_STAC4</name>
<dbReference type="EMBL" id="KL660108">
    <property type="protein sequence ID" value="KFA67741.1"/>
    <property type="molecule type" value="Genomic_DNA"/>
</dbReference>
<dbReference type="InParanoid" id="A0A084QUV6"/>
<keyword evidence="3" id="KW-0227">DNA damage</keyword>
<dbReference type="HOGENOM" id="CLU_043547_1_0_1"/>
<dbReference type="Gene3D" id="3.40.50.300">
    <property type="entry name" value="P-loop containing nucleotide triphosphate hydrolases"/>
    <property type="match status" value="1"/>
</dbReference>
<dbReference type="CDD" id="cd01393">
    <property type="entry name" value="RecA-like"/>
    <property type="match status" value="1"/>
</dbReference>
<dbReference type="GO" id="GO:0000400">
    <property type="term" value="F:four-way junction DNA binding"/>
    <property type="evidence" value="ECO:0007669"/>
    <property type="project" value="TreeGrafter"/>
</dbReference>
<keyword evidence="5" id="KW-0234">DNA repair</keyword>
<dbReference type="SUPFAM" id="SSF52540">
    <property type="entry name" value="P-loop containing nucleoside triphosphate hydrolases"/>
    <property type="match status" value="1"/>
</dbReference>
<evidence type="ECO:0000256" key="2">
    <source>
        <dbReference type="ARBA" id="ARBA00022741"/>
    </source>
</evidence>
<dbReference type="OrthoDB" id="5957327at2759"/>
<evidence type="ECO:0000256" key="3">
    <source>
        <dbReference type="ARBA" id="ARBA00022763"/>
    </source>
</evidence>
<dbReference type="GO" id="GO:0033065">
    <property type="term" value="C:Rad51C-XRCC3 complex"/>
    <property type="evidence" value="ECO:0007669"/>
    <property type="project" value="TreeGrafter"/>
</dbReference>
<dbReference type="GO" id="GO:0007131">
    <property type="term" value="P:reciprocal meiotic recombination"/>
    <property type="evidence" value="ECO:0007669"/>
    <property type="project" value="TreeGrafter"/>
</dbReference>
<dbReference type="OMA" id="IACNALR"/>
<keyword evidence="9" id="KW-1185">Reference proteome</keyword>
<keyword evidence="4" id="KW-0067">ATP-binding</keyword>